<dbReference type="InterPro" id="IPR011022">
    <property type="entry name" value="Arrestin_C-like"/>
</dbReference>
<feature type="compositionally biased region" description="Low complexity" evidence="1">
    <location>
        <begin position="271"/>
        <end position="294"/>
    </location>
</feature>
<evidence type="ECO:0000256" key="1">
    <source>
        <dbReference type="SAM" id="MobiDB-lite"/>
    </source>
</evidence>
<comment type="caution">
    <text evidence="3">The sequence shown here is derived from an EMBL/GenBank/DDBJ whole genome shotgun (WGS) entry which is preliminary data.</text>
</comment>
<gene>
    <name evidence="3" type="ORF">GP486_008495</name>
</gene>
<feature type="compositionally biased region" description="Polar residues" evidence="1">
    <location>
        <begin position="181"/>
        <end position="196"/>
    </location>
</feature>
<feature type="compositionally biased region" description="Low complexity" evidence="1">
    <location>
        <begin position="229"/>
        <end position="239"/>
    </location>
</feature>
<feature type="domain" description="Arrestin C-terminal-like" evidence="2">
    <location>
        <begin position="3"/>
        <end position="120"/>
    </location>
</feature>
<organism evidence="3 4">
    <name type="scientific">Trichoglossum hirsutum</name>
    <dbReference type="NCBI Taxonomy" id="265104"/>
    <lineage>
        <taxon>Eukaryota</taxon>
        <taxon>Fungi</taxon>
        <taxon>Dikarya</taxon>
        <taxon>Ascomycota</taxon>
        <taxon>Pezizomycotina</taxon>
        <taxon>Geoglossomycetes</taxon>
        <taxon>Geoglossales</taxon>
        <taxon>Geoglossaceae</taxon>
        <taxon>Trichoglossum</taxon>
    </lineage>
</organism>
<evidence type="ECO:0000259" key="2">
    <source>
        <dbReference type="Pfam" id="PF02752"/>
    </source>
</evidence>
<proteinExistence type="predicted"/>
<dbReference type="EMBL" id="JAGHQM010003334">
    <property type="protein sequence ID" value="KAH0544786.1"/>
    <property type="molecule type" value="Genomic_DNA"/>
</dbReference>
<evidence type="ECO:0000313" key="4">
    <source>
        <dbReference type="Proteomes" id="UP000750711"/>
    </source>
</evidence>
<sequence>MEFTLIPILKGLRIGKIFVQLCEAQEFILYDEVHSLIREVVRAEYNIPEGFETLGEDQEGFHLKQRLPLPRTLNRCVQDVDCKGMKVRHKLIFHVQLHNPDGHLSELRASLPIYIFISPHLPLGEDNYIVDTNPNDPHTLEALGQHAPPLYGEHEFDLPYDHLDPNGYMTPVGSAGDANSPFHTQSRNLSSEDLNPTAAANTTLGLRDRLRNLPDASSSFWPSNRHSDSSSSPSQVRSDSALRMSTTHARDADQSSNNSSDGGSMRRRGSDVSQTNSSLLSSSLSRTNSTGPSSPRTLEHAEMDVNELSKVPSYTTALKNTVRTPLRDDLPTYISATRSSPPSPLSPPAAAAP</sequence>
<feature type="region of interest" description="Disordered" evidence="1">
    <location>
        <begin position="162"/>
        <end position="196"/>
    </location>
</feature>
<feature type="region of interest" description="Disordered" evidence="1">
    <location>
        <begin position="323"/>
        <end position="353"/>
    </location>
</feature>
<feature type="compositionally biased region" description="Low complexity" evidence="1">
    <location>
        <begin position="254"/>
        <end position="263"/>
    </location>
</feature>
<dbReference type="AlphaFoldDB" id="A0A9P8I2M6"/>
<keyword evidence="4" id="KW-1185">Reference proteome</keyword>
<feature type="region of interest" description="Disordered" evidence="1">
    <location>
        <begin position="217"/>
        <end position="298"/>
    </location>
</feature>
<dbReference type="Pfam" id="PF02752">
    <property type="entry name" value="Arrestin_C"/>
    <property type="match status" value="1"/>
</dbReference>
<dbReference type="Proteomes" id="UP000750711">
    <property type="component" value="Unassembled WGS sequence"/>
</dbReference>
<protein>
    <recommendedName>
        <fullName evidence="2">Arrestin C-terminal-like domain-containing protein</fullName>
    </recommendedName>
</protein>
<reference evidence="3" key="1">
    <citation type="submission" date="2021-03" db="EMBL/GenBank/DDBJ databases">
        <title>Comparative genomics and phylogenomic investigation of the class Geoglossomycetes provide insights into ecological specialization and systematics.</title>
        <authorList>
            <person name="Melie T."/>
            <person name="Pirro S."/>
            <person name="Miller A.N."/>
            <person name="Quandt A."/>
        </authorList>
    </citation>
    <scope>NUCLEOTIDE SEQUENCE</scope>
    <source>
        <strain evidence="3">CAQ_001_2017</strain>
    </source>
</reference>
<accession>A0A9P8I2M6</accession>
<evidence type="ECO:0000313" key="3">
    <source>
        <dbReference type="EMBL" id="KAH0544786.1"/>
    </source>
</evidence>
<name>A0A9P8I2M6_9PEZI</name>